<proteinExistence type="predicted"/>
<dbReference type="EMBL" id="FOGB01000001">
    <property type="protein sequence ID" value="SEQ08952.1"/>
    <property type="molecule type" value="Genomic_DNA"/>
</dbReference>
<dbReference type="OrthoDB" id="9848206at2"/>
<reference evidence="3" key="1">
    <citation type="submission" date="2016-10" db="EMBL/GenBank/DDBJ databases">
        <authorList>
            <person name="Varghese N."/>
            <person name="Submissions S."/>
        </authorList>
    </citation>
    <scope>NUCLEOTIDE SEQUENCE [LARGE SCALE GENOMIC DNA]</scope>
    <source>
        <strain evidence="3">DSM 18887</strain>
    </source>
</reference>
<evidence type="ECO:0000256" key="1">
    <source>
        <dbReference type="SAM" id="MobiDB-lite"/>
    </source>
</evidence>
<gene>
    <name evidence="2" type="ORF">SAMN03080615_00367</name>
</gene>
<dbReference type="STRING" id="355243.SAMN03080615_00367"/>
<dbReference type="RefSeq" id="WP_091353157.1">
    <property type="nucleotide sequence ID" value="NZ_AP025284.1"/>
</dbReference>
<evidence type="ECO:0000313" key="3">
    <source>
        <dbReference type="Proteomes" id="UP000198749"/>
    </source>
</evidence>
<feature type="compositionally biased region" description="Acidic residues" evidence="1">
    <location>
        <begin position="102"/>
        <end position="117"/>
    </location>
</feature>
<evidence type="ECO:0000313" key="2">
    <source>
        <dbReference type="EMBL" id="SEQ08952.1"/>
    </source>
</evidence>
<organism evidence="2 3">
    <name type="scientific">Amphritea atlantica</name>
    <dbReference type="NCBI Taxonomy" id="355243"/>
    <lineage>
        <taxon>Bacteria</taxon>
        <taxon>Pseudomonadati</taxon>
        <taxon>Pseudomonadota</taxon>
        <taxon>Gammaproteobacteria</taxon>
        <taxon>Oceanospirillales</taxon>
        <taxon>Oceanospirillaceae</taxon>
        <taxon>Amphritea</taxon>
    </lineage>
</organism>
<keyword evidence="3" id="KW-1185">Reference proteome</keyword>
<accession>A0A1H9D630</accession>
<sequence length="117" mass="12823">MSNGGQRIESLLRRISQQQNAPAGEMFDLQNPIAGGLGRVSSMSLINNSRQNQQGFSSLISTMRMLHDMPGQNSQQLQRNLDQQSAWPDPNAVPMPPGDSQFDTEPDPATDGDEEPD</sequence>
<dbReference type="AlphaFoldDB" id="A0A1H9D630"/>
<feature type="compositionally biased region" description="Polar residues" evidence="1">
    <location>
        <begin position="71"/>
        <end position="86"/>
    </location>
</feature>
<dbReference type="Proteomes" id="UP000198749">
    <property type="component" value="Unassembled WGS sequence"/>
</dbReference>
<name>A0A1H9D630_9GAMM</name>
<feature type="region of interest" description="Disordered" evidence="1">
    <location>
        <begin position="68"/>
        <end position="117"/>
    </location>
</feature>
<protein>
    <submittedName>
        <fullName evidence="2">Uncharacterized protein</fullName>
    </submittedName>
</protein>